<gene>
    <name evidence="1" type="ORF">CSPHI_07020</name>
</gene>
<dbReference type="InterPro" id="IPR007423">
    <property type="entry name" value="Sel_put"/>
</dbReference>
<reference evidence="1 2" key="1">
    <citation type="submission" date="2014-08" db="EMBL/GenBank/DDBJ databases">
        <title>Complete genome sequence of Corynebacterium sphenisci CECT 5990(T) (=DSM 44792(T)), isolated from healthy wild penguins.</title>
        <authorList>
            <person name="Ruckert C."/>
            <person name="Albersmeier A."/>
            <person name="Winkler A."/>
            <person name="Kalinowski J."/>
        </authorList>
    </citation>
    <scope>NUCLEOTIDE SEQUENCE [LARGE SCALE GENOMIC DNA]</scope>
    <source>
        <strain evidence="1 2">DSM 44792</strain>
    </source>
</reference>
<sequence length="60" mass="6942">MAAAARSVAWYVKELMGDHDYARHVAHLRAHHPEAPVPTEREYWRARWAEETARPGARCC</sequence>
<proteinExistence type="predicted"/>
<accession>A0A1L7CYC8</accession>
<name>A0A1L7CYC8_9CORY</name>
<dbReference type="EMBL" id="CP009248">
    <property type="protein sequence ID" value="APT90834.1"/>
    <property type="molecule type" value="Genomic_DNA"/>
</dbReference>
<dbReference type="AlphaFoldDB" id="A0A1L7CYC8"/>
<dbReference type="OrthoDB" id="3541280at2"/>
<keyword evidence="2" id="KW-1185">Reference proteome</keyword>
<dbReference type="KEGG" id="csph:CSPHI_07020"/>
<protein>
    <recommendedName>
        <fullName evidence="3">YbdD/YjiX family protein</fullName>
    </recommendedName>
</protein>
<evidence type="ECO:0000313" key="1">
    <source>
        <dbReference type="EMBL" id="APT90834.1"/>
    </source>
</evidence>
<evidence type="ECO:0000313" key="2">
    <source>
        <dbReference type="Proteomes" id="UP000185469"/>
    </source>
</evidence>
<dbReference type="Proteomes" id="UP000185469">
    <property type="component" value="Chromosome"/>
</dbReference>
<dbReference type="Pfam" id="PF04328">
    <property type="entry name" value="Sel_put"/>
    <property type="match status" value="1"/>
</dbReference>
<dbReference type="STRING" id="1437874.CSPHI_07020"/>
<evidence type="ECO:0008006" key="3">
    <source>
        <dbReference type="Google" id="ProtNLM"/>
    </source>
</evidence>
<organism evidence="1 2">
    <name type="scientific">Corynebacterium sphenisci DSM 44792</name>
    <dbReference type="NCBI Taxonomy" id="1437874"/>
    <lineage>
        <taxon>Bacteria</taxon>
        <taxon>Bacillati</taxon>
        <taxon>Actinomycetota</taxon>
        <taxon>Actinomycetes</taxon>
        <taxon>Mycobacteriales</taxon>
        <taxon>Corynebacteriaceae</taxon>
        <taxon>Corynebacterium</taxon>
    </lineage>
</organism>